<dbReference type="SUPFAM" id="SSF46565">
    <property type="entry name" value="Chaperone J-domain"/>
    <property type="match status" value="1"/>
</dbReference>
<name>A0A4R4FG82_9FIRM</name>
<feature type="domain" description="J" evidence="3">
    <location>
        <begin position="5"/>
        <end position="71"/>
    </location>
</feature>
<reference evidence="4 5" key="1">
    <citation type="journal article" date="2016" name="Nat. Microbiol.">
        <title>The Mouse Intestinal Bacterial Collection (miBC) provides host-specific insight into cultured diversity and functional potential of the gut microbiota.</title>
        <authorList>
            <person name="Lagkouvardos I."/>
            <person name="Pukall R."/>
            <person name="Abt B."/>
            <person name="Foesel B.U."/>
            <person name="Meier-Kolthoff J.P."/>
            <person name="Kumar N."/>
            <person name="Bresciani A."/>
            <person name="Martinez I."/>
            <person name="Just S."/>
            <person name="Ziegler C."/>
            <person name="Brugiroux S."/>
            <person name="Garzetti D."/>
            <person name="Wenning M."/>
            <person name="Bui T.P."/>
            <person name="Wang J."/>
            <person name="Hugenholtz F."/>
            <person name="Plugge C.M."/>
            <person name="Peterson D.A."/>
            <person name="Hornef M.W."/>
            <person name="Baines J.F."/>
            <person name="Smidt H."/>
            <person name="Walter J."/>
            <person name="Kristiansen K."/>
            <person name="Nielsen H.B."/>
            <person name="Haller D."/>
            <person name="Overmann J."/>
            <person name="Stecher B."/>
            <person name="Clavel T."/>
        </authorList>
    </citation>
    <scope>NUCLEOTIDE SEQUENCE [LARGE SCALE GENOMIC DNA]</scope>
    <source>
        <strain evidence="4 5">DSM 28560</strain>
    </source>
</reference>
<dbReference type="Pfam" id="PF00226">
    <property type="entry name" value="DnaJ"/>
    <property type="match status" value="1"/>
</dbReference>
<dbReference type="RefSeq" id="WP_132276547.1">
    <property type="nucleotide sequence ID" value="NZ_JAOBST010000009.1"/>
</dbReference>
<evidence type="ECO:0000256" key="1">
    <source>
        <dbReference type="ARBA" id="ARBA00022705"/>
    </source>
</evidence>
<dbReference type="EMBL" id="SMMX01000004">
    <property type="protein sequence ID" value="TDA22458.1"/>
    <property type="molecule type" value="Genomic_DNA"/>
</dbReference>
<accession>A0A4R4FG82</accession>
<dbReference type="InterPro" id="IPR001623">
    <property type="entry name" value="DnaJ_domain"/>
</dbReference>
<dbReference type="CDD" id="cd06257">
    <property type="entry name" value="DnaJ"/>
    <property type="match status" value="1"/>
</dbReference>
<organism evidence="4 5">
    <name type="scientific">Extibacter muris</name>
    <dbReference type="NCBI Taxonomy" id="1796622"/>
    <lineage>
        <taxon>Bacteria</taxon>
        <taxon>Bacillati</taxon>
        <taxon>Bacillota</taxon>
        <taxon>Clostridia</taxon>
        <taxon>Lachnospirales</taxon>
        <taxon>Lachnospiraceae</taxon>
        <taxon>Extibacter</taxon>
    </lineage>
</organism>
<dbReference type="InterPro" id="IPR051938">
    <property type="entry name" value="Apopto_cytoskel_mod"/>
</dbReference>
<dbReference type="PROSITE" id="PS50076">
    <property type="entry name" value="DNAJ_2"/>
    <property type="match status" value="1"/>
</dbReference>
<protein>
    <submittedName>
        <fullName evidence="4">J domain-containing protein</fullName>
    </submittedName>
</protein>
<dbReference type="Gene3D" id="1.10.287.110">
    <property type="entry name" value="DnaJ domain"/>
    <property type="match status" value="1"/>
</dbReference>
<gene>
    <name evidence="4" type="ORF">E1963_06830</name>
</gene>
<dbReference type="PANTHER" id="PTHR44145:SF3">
    <property type="entry name" value="DNAJ HOMOLOG SUBFAMILY A MEMBER 3, MITOCHONDRIAL"/>
    <property type="match status" value="1"/>
</dbReference>
<evidence type="ECO:0000259" key="3">
    <source>
        <dbReference type="PROSITE" id="PS50076"/>
    </source>
</evidence>
<evidence type="ECO:0000256" key="2">
    <source>
        <dbReference type="ARBA" id="ARBA00023186"/>
    </source>
</evidence>
<keyword evidence="5" id="KW-1185">Reference proteome</keyword>
<evidence type="ECO:0000313" key="4">
    <source>
        <dbReference type="EMBL" id="TDA22458.1"/>
    </source>
</evidence>
<keyword evidence="2" id="KW-0143">Chaperone</keyword>
<dbReference type="AlphaFoldDB" id="A0A4R4FG82"/>
<dbReference type="Proteomes" id="UP000295710">
    <property type="component" value="Unassembled WGS sequence"/>
</dbReference>
<comment type="caution">
    <text evidence="4">The sequence shown here is derived from an EMBL/GenBank/DDBJ whole genome shotgun (WGS) entry which is preliminary data.</text>
</comment>
<sequence length="212" mass="24728">MEDQNYYDILGVSTKATQEEITAAKNMLAKRYHPDANIKNGIDTTDKMQEILEAYGVLSDTGRRAEYDRGIGGRRQDMQTFDLKADASGRGQTEEDTFVTYWKAAGALYEIIMESNELFRQKEETSRLAQLSMQALKHIIILKDAAIPEKYWHPDIMNWLLFTWYKNRNITVAYLLTMYDEYVKKSVTPVEKLKLQGRAHRFQHSVRKLIKY</sequence>
<dbReference type="PANTHER" id="PTHR44145">
    <property type="entry name" value="DNAJ HOMOLOG SUBFAMILY A MEMBER 3, MITOCHONDRIAL"/>
    <property type="match status" value="1"/>
</dbReference>
<dbReference type="PRINTS" id="PR00625">
    <property type="entry name" value="JDOMAIN"/>
</dbReference>
<proteinExistence type="predicted"/>
<dbReference type="InterPro" id="IPR036869">
    <property type="entry name" value="J_dom_sf"/>
</dbReference>
<dbReference type="GO" id="GO:0006260">
    <property type="term" value="P:DNA replication"/>
    <property type="evidence" value="ECO:0007669"/>
    <property type="project" value="UniProtKB-KW"/>
</dbReference>
<keyword evidence="1" id="KW-0235">DNA replication</keyword>
<evidence type="ECO:0000313" key="5">
    <source>
        <dbReference type="Proteomes" id="UP000295710"/>
    </source>
</evidence>
<dbReference type="SMART" id="SM00271">
    <property type="entry name" value="DnaJ"/>
    <property type="match status" value="1"/>
</dbReference>